<proteinExistence type="predicted"/>
<sequence>MNIIYRLCELEADGKLRDIRPKWYTKQNCLKSFLTAVENAGDAVNKVIFVHDGDGDILLKMIPEKFQVVKIDVKDNLQSLLKTLDIADELGLDDDIYFVEDDYLHLPDSISEIAIAVKQLGLVNGYDHLDRYTRTDDIDYPKELKFVGNHHWRTAEATCCTYAVEKTLFKQLSPTIRAFGLWDRGLFRHFWQQLGVGLWTAVPGLTTQVDLFMSPGVDWEGFNKNV</sequence>
<reference evidence="1" key="1">
    <citation type="submission" date="2020-04" db="EMBL/GenBank/DDBJ databases">
        <authorList>
            <person name="Chiriac C."/>
            <person name="Salcher M."/>
            <person name="Ghai R."/>
            <person name="Kavagutti S V."/>
        </authorList>
    </citation>
    <scope>NUCLEOTIDE SEQUENCE</scope>
</reference>
<organism evidence="1">
    <name type="scientific">uncultured Caudovirales phage</name>
    <dbReference type="NCBI Taxonomy" id="2100421"/>
    <lineage>
        <taxon>Viruses</taxon>
        <taxon>Duplodnaviria</taxon>
        <taxon>Heunggongvirae</taxon>
        <taxon>Uroviricota</taxon>
        <taxon>Caudoviricetes</taxon>
        <taxon>Peduoviridae</taxon>
        <taxon>Maltschvirus</taxon>
        <taxon>Maltschvirus maltsch</taxon>
    </lineage>
</organism>
<gene>
    <name evidence="1" type="ORF">UFOVP250_146</name>
</gene>
<name>A0A6J5LFA8_9CAUD</name>
<dbReference type="EMBL" id="LR796270">
    <property type="protein sequence ID" value="CAB4133368.1"/>
    <property type="molecule type" value="Genomic_DNA"/>
</dbReference>
<evidence type="ECO:0000313" key="1">
    <source>
        <dbReference type="EMBL" id="CAB4133368.1"/>
    </source>
</evidence>
<accession>A0A6J5LFA8</accession>
<protein>
    <submittedName>
        <fullName evidence="1">Uncharacterized protein</fullName>
    </submittedName>
</protein>